<accession>A0ABN8Q354</accession>
<comment type="caution">
    <text evidence="1">The sequence shown here is derived from an EMBL/GenBank/DDBJ whole genome shotgun (WGS) entry which is preliminary data.</text>
</comment>
<name>A0ABN8Q354_9CNID</name>
<protein>
    <submittedName>
        <fullName evidence="1">Uncharacterized protein</fullName>
    </submittedName>
</protein>
<dbReference type="Proteomes" id="UP001159405">
    <property type="component" value="Unassembled WGS sequence"/>
</dbReference>
<evidence type="ECO:0000313" key="2">
    <source>
        <dbReference type="Proteomes" id="UP001159405"/>
    </source>
</evidence>
<proteinExistence type="predicted"/>
<gene>
    <name evidence="1" type="ORF">PLOB_00001754</name>
</gene>
<keyword evidence="2" id="KW-1185">Reference proteome</keyword>
<dbReference type="EMBL" id="CALNXK010000104">
    <property type="protein sequence ID" value="CAH3156256.1"/>
    <property type="molecule type" value="Genomic_DNA"/>
</dbReference>
<evidence type="ECO:0000313" key="1">
    <source>
        <dbReference type="EMBL" id="CAH3156256.1"/>
    </source>
</evidence>
<sequence>MRSAKKGVSVFNGRSYFPYIWLVFYGVSTGLVKESACGVTTSLVAIINSKHSKSPQVQGPNKDQVTRDIAHWAKKSSTKSPPSLIDIIYHPFHRLWAGKHAHQVENQDVEIYESTTVNGTHEASVESLEGEWNEVRNPSKPIQEIDTLIVGDSAPSKISNPT</sequence>
<reference evidence="1 2" key="1">
    <citation type="submission" date="2022-05" db="EMBL/GenBank/DDBJ databases">
        <authorList>
            <consortium name="Genoscope - CEA"/>
            <person name="William W."/>
        </authorList>
    </citation>
    <scope>NUCLEOTIDE SEQUENCE [LARGE SCALE GENOMIC DNA]</scope>
</reference>
<organism evidence="1 2">
    <name type="scientific">Porites lobata</name>
    <dbReference type="NCBI Taxonomy" id="104759"/>
    <lineage>
        <taxon>Eukaryota</taxon>
        <taxon>Metazoa</taxon>
        <taxon>Cnidaria</taxon>
        <taxon>Anthozoa</taxon>
        <taxon>Hexacorallia</taxon>
        <taxon>Scleractinia</taxon>
        <taxon>Fungiina</taxon>
        <taxon>Poritidae</taxon>
        <taxon>Porites</taxon>
    </lineage>
</organism>